<dbReference type="RefSeq" id="WP_290320719.1">
    <property type="nucleotide sequence ID" value="NZ_JAUFPN010000296.1"/>
</dbReference>
<proteinExistence type="predicted"/>
<keyword evidence="2" id="KW-1185">Reference proteome</keyword>
<evidence type="ECO:0008006" key="3">
    <source>
        <dbReference type="Google" id="ProtNLM"/>
    </source>
</evidence>
<evidence type="ECO:0000313" key="1">
    <source>
        <dbReference type="EMBL" id="MDN3568611.1"/>
    </source>
</evidence>
<gene>
    <name evidence="1" type="ORF">QWZ14_29910</name>
</gene>
<protein>
    <recommendedName>
        <fullName evidence="3">Bacteriophage-related protein</fullName>
    </recommendedName>
</protein>
<sequence length="124" mass="13714">MSGAEQILTFRVPLVVRKRGGRKLVISPATMTCSGPSAADSTLVKGLARAYRWRRMMEAGRFATIDELAAAEKINSSYVSRLLRLTLLAPGLIEAILDGRQPERMTLPGLMEPFPVEWEQQPMA</sequence>
<organism evidence="1 2">
    <name type="scientific">Paeniroseomonas aquatica</name>
    <dbReference type="NCBI Taxonomy" id="373043"/>
    <lineage>
        <taxon>Bacteria</taxon>
        <taxon>Pseudomonadati</taxon>
        <taxon>Pseudomonadota</taxon>
        <taxon>Alphaproteobacteria</taxon>
        <taxon>Acetobacterales</taxon>
        <taxon>Acetobacteraceae</taxon>
        <taxon>Paeniroseomonas</taxon>
    </lineage>
</organism>
<accession>A0ABT8AFQ3</accession>
<comment type="caution">
    <text evidence="1">The sequence shown here is derived from an EMBL/GenBank/DDBJ whole genome shotgun (WGS) entry which is preliminary data.</text>
</comment>
<dbReference type="SUPFAM" id="SSF109709">
    <property type="entry name" value="KorB DNA-binding domain-like"/>
    <property type="match status" value="1"/>
</dbReference>
<evidence type="ECO:0000313" key="2">
    <source>
        <dbReference type="Proteomes" id="UP001529369"/>
    </source>
</evidence>
<dbReference type="Proteomes" id="UP001529369">
    <property type="component" value="Unassembled WGS sequence"/>
</dbReference>
<dbReference type="EMBL" id="JAUFPN010000296">
    <property type="protein sequence ID" value="MDN3568611.1"/>
    <property type="molecule type" value="Genomic_DNA"/>
</dbReference>
<name>A0ABT8AFQ3_9PROT</name>
<reference evidence="2" key="1">
    <citation type="journal article" date="2019" name="Int. J. Syst. Evol. Microbiol.">
        <title>The Global Catalogue of Microorganisms (GCM) 10K type strain sequencing project: providing services to taxonomists for standard genome sequencing and annotation.</title>
        <authorList>
            <consortium name="The Broad Institute Genomics Platform"/>
            <consortium name="The Broad Institute Genome Sequencing Center for Infectious Disease"/>
            <person name="Wu L."/>
            <person name="Ma J."/>
        </authorList>
    </citation>
    <scope>NUCLEOTIDE SEQUENCE [LARGE SCALE GENOMIC DNA]</scope>
    <source>
        <strain evidence="2">CECT 7131</strain>
    </source>
</reference>